<dbReference type="Pfam" id="PF00480">
    <property type="entry name" value="ROK"/>
    <property type="match status" value="1"/>
</dbReference>
<dbReference type="GO" id="GO:0005524">
    <property type="term" value="F:ATP binding"/>
    <property type="evidence" value="ECO:0007669"/>
    <property type="project" value="UniProtKB-KW"/>
</dbReference>
<name>N4WMU2_9BACI</name>
<keyword evidence="6 9" id="KW-0418">Kinase</keyword>
<evidence type="ECO:0000256" key="8">
    <source>
        <dbReference type="ARBA" id="ARBA00032386"/>
    </source>
</evidence>
<evidence type="ECO:0000313" key="9">
    <source>
        <dbReference type="EMBL" id="ENH97467.1"/>
    </source>
</evidence>
<evidence type="ECO:0000256" key="1">
    <source>
        <dbReference type="ARBA" id="ARBA00006479"/>
    </source>
</evidence>
<dbReference type="InterPro" id="IPR049874">
    <property type="entry name" value="ROK_cs"/>
</dbReference>
<organism evidence="9 10">
    <name type="scientific">Gracilibacillus halophilus YIM-C55.5</name>
    <dbReference type="NCBI Taxonomy" id="1308866"/>
    <lineage>
        <taxon>Bacteria</taxon>
        <taxon>Bacillati</taxon>
        <taxon>Bacillota</taxon>
        <taxon>Bacilli</taxon>
        <taxon>Bacillales</taxon>
        <taxon>Bacillaceae</taxon>
        <taxon>Gracilibacillus</taxon>
    </lineage>
</organism>
<evidence type="ECO:0000256" key="5">
    <source>
        <dbReference type="ARBA" id="ARBA00022741"/>
    </source>
</evidence>
<dbReference type="Proteomes" id="UP000012283">
    <property type="component" value="Unassembled WGS sequence"/>
</dbReference>
<evidence type="ECO:0000256" key="3">
    <source>
        <dbReference type="ARBA" id="ARBA00014701"/>
    </source>
</evidence>
<evidence type="ECO:0000313" key="10">
    <source>
        <dbReference type="Proteomes" id="UP000012283"/>
    </source>
</evidence>
<evidence type="ECO:0000256" key="4">
    <source>
        <dbReference type="ARBA" id="ARBA00022679"/>
    </source>
</evidence>
<sequence length="322" mass="34228">MRDKVTIGVDIGGTTVKHAIIREDGEMITNWEIPTRLDHKGAQVPHDIWSSIQDQLVQQNIDKRDIIGIGVGAPGFIDPETGIVTIAVNIGWENYDLKQILQDLSGVSVFVENDANVAALGENWKGAGNQVHNMIAVTLGTGVGGGIISNHTIINGANGTGGEIGHITVEKDGASCNCGRKGCLETVASATGIVRQAKEMIDSGVKTDIVNQVNDEASITTKDIFEVAKTGDQAMNELLDHVIDVLGFALAGVAMTTNPAKIVIGGGVSKAGDQLLQPLKKKFESYCLPRTTHACEFVLAQLENDAGVYGAAYMVLQQMKRK</sequence>
<dbReference type="RefSeq" id="WP_003466468.1">
    <property type="nucleotide sequence ID" value="NZ_APML01000019.1"/>
</dbReference>
<dbReference type="OrthoDB" id="9810372at2"/>
<dbReference type="GO" id="GO:0004340">
    <property type="term" value="F:glucokinase activity"/>
    <property type="evidence" value="ECO:0007669"/>
    <property type="project" value="UniProtKB-EC"/>
</dbReference>
<dbReference type="GO" id="GO:0005737">
    <property type="term" value="C:cytoplasm"/>
    <property type="evidence" value="ECO:0007669"/>
    <property type="project" value="InterPro"/>
</dbReference>
<keyword evidence="10" id="KW-1185">Reference proteome</keyword>
<evidence type="ECO:0000256" key="7">
    <source>
        <dbReference type="ARBA" id="ARBA00022840"/>
    </source>
</evidence>
<accession>N4WMU2</accession>
<dbReference type="InterPro" id="IPR000600">
    <property type="entry name" value="ROK"/>
</dbReference>
<dbReference type="STRING" id="1308866.J416_05633"/>
<reference evidence="9 10" key="1">
    <citation type="submission" date="2013-03" db="EMBL/GenBank/DDBJ databases">
        <title>Draft genome sequence of Gracibacillus halophilus YIM-C55.5, a moderately halophilic and thermophilic organism from the Xiaochaidamu salt lake.</title>
        <authorList>
            <person name="Sugumar T."/>
            <person name="Polireddy D.R."/>
            <person name="Antony A."/>
            <person name="Madhava Y.R."/>
            <person name="Sivakumar N."/>
        </authorList>
    </citation>
    <scope>NUCLEOTIDE SEQUENCE [LARGE SCALE GENOMIC DNA]</scope>
    <source>
        <strain evidence="9 10">YIM-C55.5</strain>
    </source>
</reference>
<protein>
    <recommendedName>
        <fullName evidence="3">Glucokinase</fullName>
        <ecNumber evidence="2">2.7.1.2</ecNumber>
    </recommendedName>
    <alternativeName>
        <fullName evidence="8">Glucose kinase</fullName>
    </alternativeName>
</protein>
<dbReference type="EMBL" id="APML01000019">
    <property type="protein sequence ID" value="ENH97467.1"/>
    <property type="molecule type" value="Genomic_DNA"/>
</dbReference>
<evidence type="ECO:0000256" key="6">
    <source>
        <dbReference type="ARBA" id="ARBA00022777"/>
    </source>
</evidence>
<dbReference type="PATRIC" id="fig|1308866.3.peg.1139"/>
<dbReference type="GO" id="GO:0006096">
    <property type="term" value="P:glycolytic process"/>
    <property type="evidence" value="ECO:0007669"/>
    <property type="project" value="InterPro"/>
</dbReference>
<dbReference type="PANTHER" id="PTHR18964">
    <property type="entry name" value="ROK (REPRESSOR, ORF, KINASE) FAMILY"/>
    <property type="match status" value="1"/>
</dbReference>
<dbReference type="PANTHER" id="PTHR18964:SF149">
    <property type="entry name" value="BIFUNCTIONAL UDP-N-ACETYLGLUCOSAMINE 2-EPIMERASE_N-ACETYLMANNOSAMINE KINASE"/>
    <property type="match status" value="1"/>
</dbReference>
<dbReference type="eggNOG" id="COG1940">
    <property type="taxonomic scope" value="Bacteria"/>
</dbReference>
<dbReference type="InterPro" id="IPR004654">
    <property type="entry name" value="ROK_glcA"/>
</dbReference>
<keyword evidence="7" id="KW-0067">ATP-binding</keyword>
<dbReference type="EC" id="2.7.1.2" evidence="2"/>
<dbReference type="PROSITE" id="PS01125">
    <property type="entry name" value="ROK"/>
    <property type="match status" value="1"/>
</dbReference>
<dbReference type="NCBIfam" id="TIGR00744">
    <property type="entry name" value="ROK_glcA_fam"/>
    <property type="match status" value="1"/>
</dbReference>
<dbReference type="Gene3D" id="3.30.420.40">
    <property type="match status" value="2"/>
</dbReference>
<comment type="similarity">
    <text evidence="1">Belongs to the ROK (NagC/XylR) family.</text>
</comment>
<gene>
    <name evidence="9" type="ORF">J416_05633</name>
</gene>
<dbReference type="SUPFAM" id="SSF53067">
    <property type="entry name" value="Actin-like ATPase domain"/>
    <property type="match status" value="1"/>
</dbReference>
<evidence type="ECO:0000256" key="2">
    <source>
        <dbReference type="ARBA" id="ARBA00012323"/>
    </source>
</evidence>
<keyword evidence="4" id="KW-0808">Transferase</keyword>
<proteinExistence type="inferred from homology"/>
<keyword evidence="5" id="KW-0547">Nucleotide-binding</keyword>
<dbReference type="AlphaFoldDB" id="N4WMU2"/>
<comment type="caution">
    <text evidence="9">The sequence shown here is derived from an EMBL/GenBank/DDBJ whole genome shotgun (WGS) entry which is preliminary data.</text>
</comment>
<dbReference type="InterPro" id="IPR043129">
    <property type="entry name" value="ATPase_NBD"/>
</dbReference>